<sequence>MIFLSSSMGSWQHIVLADYGHAASPALDLYQDAIRTTKREIGVTKFQHVHSTISRKTIQHPLHDLPNWYGHGSTVFE</sequence>
<gene>
    <name evidence="1" type="ORF">BCR42DRAFT_423514</name>
</gene>
<organism evidence="1 2">
    <name type="scientific">Absidia repens</name>
    <dbReference type="NCBI Taxonomy" id="90262"/>
    <lineage>
        <taxon>Eukaryota</taxon>
        <taxon>Fungi</taxon>
        <taxon>Fungi incertae sedis</taxon>
        <taxon>Mucoromycota</taxon>
        <taxon>Mucoromycotina</taxon>
        <taxon>Mucoromycetes</taxon>
        <taxon>Mucorales</taxon>
        <taxon>Cunninghamellaceae</taxon>
        <taxon>Absidia</taxon>
    </lineage>
</organism>
<comment type="caution">
    <text evidence="1">The sequence shown here is derived from an EMBL/GenBank/DDBJ whole genome shotgun (WGS) entry which is preliminary data.</text>
</comment>
<evidence type="ECO:0000313" key="2">
    <source>
        <dbReference type="Proteomes" id="UP000193560"/>
    </source>
</evidence>
<evidence type="ECO:0000313" key="1">
    <source>
        <dbReference type="EMBL" id="ORZ09487.1"/>
    </source>
</evidence>
<dbReference type="EMBL" id="MCGE01000027">
    <property type="protein sequence ID" value="ORZ09487.1"/>
    <property type="molecule type" value="Genomic_DNA"/>
</dbReference>
<proteinExistence type="predicted"/>
<name>A0A1X2I4V7_9FUNG</name>
<keyword evidence="2" id="KW-1185">Reference proteome</keyword>
<dbReference type="Proteomes" id="UP000193560">
    <property type="component" value="Unassembled WGS sequence"/>
</dbReference>
<protein>
    <submittedName>
        <fullName evidence="1">Uncharacterized protein</fullName>
    </submittedName>
</protein>
<reference evidence="1 2" key="1">
    <citation type="submission" date="2016-07" db="EMBL/GenBank/DDBJ databases">
        <title>Pervasive Adenine N6-methylation of Active Genes in Fungi.</title>
        <authorList>
            <consortium name="DOE Joint Genome Institute"/>
            <person name="Mondo S.J."/>
            <person name="Dannebaum R.O."/>
            <person name="Kuo R.C."/>
            <person name="Labutti K."/>
            <person name="Haridas S."/>
            <person name="Kuo A."/>
            <person name="Salamov A."/>
            <person name="Ahrendt S.R."/>
            <person name="Lipzen A."/>
            <person name="Sullivan W."/>
            <person name="Andreopoulos W.B."/>
            <person name="Clum A."/>
            <person name="Lindquist E."/>
            <person name="Daum C."/>
            <person name="Ramamoorthy G.K."/>
            <person name="Gryganskyi A."/>
            <person name="Culley D."/>
            <person name="Magnuson J.K."/>
            <person name="James T.Y."/>
            <person name="O'Malley M.A."/>
            <person name="Stajich J.E."/>
            <person name="Spatafora J.W."/>
            <person name="Visel A."/>
            <person name="Grigoriev I.V."/>
        </authorList>
    </citation>
    <scope>NUCLEOTIDE SEQUENCE [LARGE SCALE GENOMIC DNA]</scope>
    <source>
        <strain evidence="1 2">NRRL 1336</strain>
    </source>
</reference>
<dbReference type="AlphaFoldDB" id="A0A1X2I4V7"/>
<accession>A0A1X2I4V7</accession>